<accession>A0A4Q9QYW9</accession>
<proteinExistence type="predicted"/>
<feature type="domain" description="DUF4440" evidence="1">
    <location>
        <begin position="11"/>
        <end position="117"/>
    </location>
</feature>
<dbReference type="SUPFAM" id="SSF54427">
    <property type="entry name" value="NTF2-like"/>
    <property type="match status" value="1"/>
</dbReference>
<sequence>MNSTMETETLIRALEEKRYAALVLGDFDSVFDLAHPHLSYTHSNGLVDTRDSYRQKCREGHYVYHRIERPIHAVRVLGETALVFAEMNGEITSGGVRKTLRNNTLAVWCLHNGEWRLIAYQPTPVK</sequence>
<dbReference type="InterPro" id="IPR032710">
    <property type="entry name" value="NTF2-like_dom_sf"/>
</dbReference>
<reference evidence="4 5" key="1">
    <citation type="submission" date="2018-06" db="EMBL/GenBank/DDBJ databases">
        <title>Three novel Pseudomonas species isolated from symptomatic oak.</title>
        <authorList>
            <person name="Bueno-Gonzalez V."/>
            <person name="Brady C."/>
        </authorList>
    </citation>
    <scope>NUCLEOTIDE SEQUENCE [LARGE SCALE GENOMIC DNA]</scope>
    <source>
        <strain evidence="3 4">P26B</strain>
        <strain evidence="2 5">P6B</strain>
    </source>
</reference>
<dbReference type="Proteomes" id="UP000291334">
    <property type="component" value="Unassembled WGS sequence"/>
</dbReference>
<dbReference type="AlphaFoldDB" id="A0A4Q9QYW9"/>
<name>A0A4Q9QYW9_9GAMM</name>
<evidence type="ECO:0000313" key="5">
    <source>
        <dbReference type="Proteomes" id="UP000293172"/>
    </source>
</evidence>
<dbReference type="Pfam" id="PF14534">
    <property type="entry name" value="DUF4440"/>
    <property type="match status" value="1"/>
</dbReference>
<dbReference type="RefSeq" id="WP_131176764.1">
    <property type="nucleotide sequence ID" value="NZ_QJUL01000020.1"/>
</dbReference>
<dbReference type="InterPro" id="IPR027843">
    <property type="entry name" value="DUF4440"/>
</dbReference>
<evidence type="ECO:0000313" key="2">
    <source>
        <dbReference type="EMBL" id="TBU90922.1"/>
    </source>
</evidence>
<dbReference type="EMBL" id="QJUL01000020">
    <property type="protein sequence ID" value="TBU90922.1"/>
    <property type="molecule type" value="Genomic_DNA"/>
</dbReference>
<dbReference type="Gene3D" id="3.10.450.50">
    <property type="match status" value="1"/>
</dbReference>
<dbReference type="OrthoDB" id="8912653at2"/>
<comment type="caution">
    <text evidence="2">The sequence shown here is derived from an EMBL/GenBank/DDBJ whole genome shotgun (WGS) entry which is preliminary data.</text>
</comment>
<evidence type="ECO:0000259" key="1">
    <source>
        <dbReference type="Pfam" id="PF14534"/>
    </source>
</evidence>
<organism evidence="2 5">
    <name type="scientific">Phytopseudomonas dryadis</name>
    <dbReference type="NCBI Taxonomy" id="2487520"/>
    <lineage>
        <taxon>Bacteria</taxon>
        <taxon>Pseudomonadati</taxon>
        <taxon>Pseudomonadota</taxon>
        <taxon>Gammaproteobacteria</taxon>
        <taxon>Pseudomonadales</taxon>
        <taxon>Pseudomonadaceae</taxon>
        <taxon>Phytopseudomonas</taxon>
    </lineage>
</organism>
<keyword evidence="4" id="KW-1185">Reference proteome</keyword>
<evidence type="ECO:0000313" key="4">
    <source>
        <dbReference type="Proteomes" id="UP000291334"/>
    </source>
</evidence>
<gene>
    <name evidence="3" type="ORF">DNK34_03055</name>
    <name evidence="2" type="ORF">DNK44_14790</name>
</gene>
<dbReference type="Proteomes" id="UP000293172">
    <property type="component" value="Unassembled WGS sequence"/>
</dbReference>
<protein>
    <submittedName>
        <fullName evidence="2">DUF4440 domain-containing protein</fullName>
    </submittedName>
</protein>
<dbReference type="EMBL" id="QJUM01000003">
    <property type="protein sequence ID" value="TBV08923.1"/>
    <property type="molecule type" value="Genomic_DNA"/>
</dbReference>
<evidence type="ECO:0000313" key="3">
    <source>
        <dbReference type="EMBL" id="TBV08923.1"/>
    </source>
</evidence>